<feature type="domain" description="CTLH" evidence="8">
    <location>
        <begin position="323"/>
        <end position="380"/>
    </location>
</feature>
<dbReference type="SUPFAM" id="SSF57850">
    <property type="entry name" value="RING/U-box"/>
    <property type="match status" value="1"/>
</dbReference>
<accession>A0A6V7SM80</accession>
<dbReference type="VEuPathDB" id="PlasmoDB:PVVCY_1304820"/>
<dbReference type="SMART" id="SM00668">
    <property type="entry name" value="CTLH"/>
    <property type="match status" value="1"/>
</dbReference>
<evidence type="ECO:0000259" key="9">
    <source>
        <dbReference type="PROSITE" id="PS51867"/>
    </source>
</evidence>
<dbReference type="PANTHER" id="PTHR12170">
    <property type="entry name" value="MACROPHAGE ERYTHROBLAST ATTACHER-RELATED"/>
    <property type="match status" value="1"/>
</dbReference>
<feature type="region of interest" description="Disordered" evidence="7">
    <location>
        <begin position="1"/>
        <end position="63"/>
    </location>
</feature>
<dbReference type="InterPro" id="IPR006595">
    <property type="entry name" value="CTLH_C"/>
</dbReference>
<gene>
    <name evidence="10" type="ORF">PVSEL_0502300</name>
</gene>
<feature type="zinc finger region" description="RING-Gid-type" evidence="6">
    <location>
        <begin position="475"/>
        <end position="543"/>
    </location>
</feature>
<dbReference type="GO" id="GO:0061630">
    <property type="term" value="F:ubiquitin protein ligase activity"/>
    <property type="evidence" value="ECO:0007669"/>
    <property type="project" value="InterPro"/>
</dbReference>
<evidence type="ECO:0000256" key="3">
    <source>
        <dbReference type="ARBA" id="ARBA00022723"/>
    </source>
</evidence>
<dbReference type="GO" id="GO:0043161">
    <property type="term" value="P:proteasome-mediated ubiquitin-dependent protein catabolic process"/>
    <property type="evidence" value="ECO:0007669"/>
    <property type="project" value="InterPro"/>
</dbReference>
<dbReference type="InterPro" id="IPR024964">
    <property type="entry name" value="CTLH/CRA"/>
</dbReference>
<evidence type="ECO:0008006" key="12">
    <source>
        <dbReference type="Google" id="ProtNLM"/>
    </source>
</evidence>
<keyword evidence="4 6" id="KW-0863">Zinc-finger</keyword>
<dbReference type="PANTHER" id="PTHR12170:SF2">
    <property type="entry name" value="E3 UBIQUITIN-PROTEIN TRANSFERASE MAEA"/>
    <property type="match status" value="1"/>
</dbReference>
<dbReference type="Pfam" id="PF10607">
    <property type="entry name" value="CTLH"/>
    <property type="match status" value="1"/>
</dbReference>
<keyword evidence="2" id="KW-0963">Cytoplasm</keyword>
<reference evidence="10 11" key="1">
    <citation type="submission" date="2020-08" db="EMBL/GenBank/DDBJ databases">
        <authorList>
            <person name="Ramaprasad A."/>
        </authorList>
    </citation>
    <scope>NUCLEOTIDE SEQUENCE [LARGE SCALE GENOMIC DNA]</scope>
</reference>
<name>A0A6V7SM80_PLAVN</name>
<evidence type="ECO:0000259" key="8">
    <source>
        <dbReference type="PROSITE" id="PS50897"/>
    </source>
</evidence>
<dbReference type="AlphaFoldDB" id="A0A6V7SM80"/>
<comment type="subcellular location">
    <subcellularLocation>
        <location evidence="1">Cytoplasm</location>
    </subcellularLocation>
</comment>
<dbReference type="EMBL" id="LR865426">
    <property type="protein sequence ID" value="CAD2099196.1"/>
    <property type="molecule type" value="Genomic_DNA"/>
</dbReference>
<dbReference type="PROSITE" id="PS50897">
    <property type="entry name" value="CTLH"/>
    <property type="match status" value="1"/>
</dbReference>
<evidence type="ECO:0000256" key="5">
    <source>
        <dbReference type="ARBA" id="ARBA00022833"/>
    </source>
</evidence>
<dbReference type="GO" id="GO:0005737">
    <property type="term" value="C:cytoplasm"/>
    <property type="evidence" value="ECO:0007669"/>
    <property type="project" value="UniProtKB-SubCell"/>
</dbReference>
<sequence length="557" mass="65848">MDIKKSETDDGKEDISGKTDSNLKNDKDDEYNSEMKESVSSHEIKENILPSETSKNEKKDDQGILSKEENVLDYVEKKIDEQLNIVKNNNNIIMALESKMEPNAVRSSMGQVEGHEKAIDKSESDGNDFVDIWKRMNYFALEDDTQNESSEKVGKDEICNDKPVEKETDLKKKKMVINVIDKYFVQIPLKSLMNVFRNIQKEMEKNFTIITLFIEKKLLNLNEKMQLAKINTIIEKLNALKKRVIESKQMLSQFIKKLHTRLEYIYEEEDIQVESLKRNFNFYSYEKRINWLVDGYLCRYGYFNTSEIFCKRYKLDNYSDSYIYKEYLLILNELRMHNIKPGLEWCQKYKSQLKKMDSTIESELHLQHVIYLIFENKYFEALEYLKSFVIFTNDKFISDDVKFVITYINVNYTDTEKLNTFNRKRWKKILKLFKLAYSEIIGTMNKPLLEFLLKSGISVIKTDQCEQYKKKSTNCPTCIDELKSVISQIPNIPKTKSFLLCPYTNQIMDENNPPFTTPTGHVFSEKAISMFLKSDDVFICPHTHERYRLDDFSRLFI</sequence>
<feature type="compositionally biased region" description="Basic and acidic residues" evidence="7">
    <location>
        <begin position="33"/>
        <end position="46"/>
    </location>
</feature>
<feature type="compositionally biased region" description="Basic and acidic residues" evidence="7">
    <location>
        <begin position="54"/>
        <end position="63"/>
    </location>
</feature>
<evidence type="ECO:0000313" key="10">
    <source>
        <dbReference type="EMBL" id="CAD2099196.1"/>
    </source>
</evidence>
<evidence type="ECO:0000256" key="4">
    <source>
        <dbReference type="ARBA" id="ARBA00022771"/>
    </source>
</evidence>
<dbReference type="VEuPathDB" id="PlasmoDB:PVSEL_0502300"/>
<keyword evidence="3" id="KW-0479">Metal-binding</keyword>
<dbReference type="GO" id="GO:0008270">
    <property type="term" value="F:zinc ion binding"/>
    <property type="evidence" value="ECO:0007669"/>
    <property type="project" value="UniProtKB-KW"/>
</dbReference>
<protein>
    <recommendedName>
        <fullName evidence="12">CTLH domain-containing protein</fullName>
    </recommendedName>
</protein>
<keyword evidence="5" id="KW-0862">Zinc</keyword>
<dbReference type="GO" id="GO:0005634">
    <property type="term" value="C:nucleus"/>
    <property type="evidence" value="ECO:0007669"/>
    <property type="project" value="TreeGrafter"/>
</dbReference>
<dbReference type="VEuPathDB" id="PlasmoDB:PVBDA_1305030"/>
<evidence type="ECO:0000313" key="11">
    <source>
        <dbReference type="Proteomes" id="UP000515697"/>
    </source>
</evidence>
<dbReference type="VEuPathDB" id="PlasmoDB:PVPCR_0502290"/>
<dbReference type="GO" id="GO:0034657">
    <property type="term" value="C:GID complex"/>
    <property type="evidence" value="ECO:0007669"/>
    <property type="project" value="TreeGrafter"/>
</dbReference>
<evidence type="ECO:0000256" key="7">
    <source>
        <dbReference type="SAM" id="MobiDB-lite"/>
    </source>
</evidence>
<feature type="compositionally biased region" description="Basic and acidic residues" evidence="7">
    <location>
        <begin position="1"/>
        <end position="27"/>
    </location>
</feature>
<dbReference type="InterPro" id="IPR044063">
    <property type="entry name" value="ZF_RING_GID"/>
</dbReference>
<proteinExistence type="predicted"/>
<evidence type="ECO:0000256" key="6">
    <source>
        <dbReference type="PROSITE-ProRule" id="PRU01215"/>
    </source>
</evidence>
<dbReference type="Proteomes" id="UP000515697">
    <property type="component" value="Chromosome PVSEL_05"/>
</dbReference>
<dbReference type="PROSITE" id="PS51867">
    <property type="entry name" value="ZF_RING_GID"/>
    <property type="match status" value="1"/>
</dbReference>
<organism evidence="10 11">
    <name type="scientific">Plasmodium vinckei</name>
    <dbReference type="NCBI Taxonomy" id="5860"/>
    <lineage>
        <taxon>Eukaryota</taxon>
        <taxon>Sar</taxon>
        <taxon>Alveolata</taxon>
        <taxon>Apicomplexa</taxon>
        <taxon>Aconoidasida</taxon>
        <taxon>Haemosporida</taxon>
        <taxon>Plasmodiidae</taxon>
        <taxon>Plasmodium</taxon>
        <taxon>Plasmodium (Vinckeia)</taxon>
    </lineage>
</organism>
<evidence type="ECO:0000256" key="2">
    <source>
        <dbReference type="ARBA" id="ARBA00022490"/>
    </source>
</evidence>
<evidence type="ECO:0000256" key="1">
    <source>
        <dbReference type="ARBA" id="ARBA00004496"/>
    </source>
</evidence>
<dbReference type="VEuPathDB" id="PlasmoDB:PVLDE_1305270"/>
<feature type="domain" description="RING-Gid-type" evidence="9">
    <location>
        <begin position="475"/>
        <end position="543"/>
    </location>
</feature>
<dbReference type="InterPro" id="IPR045098">
    <property type="entry name" value="Fyv10_fam"/>
</dbReference>
<dbReference type="CDD" id="cd16659">
    <property type="entry name" value="RING-Ubox_Emp"/>
    <property type="match status" value="1"/>
</dbReference>